<keyword evidence="2" id="KW-0723">Serine/threonine-protein kinase</keyword>
<sequence length="165" mass="18664">MKEKHYSNGSYNGYTNGTVAFEAQNGWEYHSNEIEQSGIELSEYKDDEHDDHSGNVDITIKGKRREDDSIFLTLKISDKEGHIRNIHFLFDIETDTALSVATEMVAELDITDQDVTKIADMIDGEITSLVPEWNPWDRNRKKCPALPIQASATIVPPTVPLRILS</sequence>
<reference evidence="11" key="1">
    <citation type="journal article" date="2020" name="Nat. Commun.">
        <title>Genome assembly of wild tea tree DASZ reveals pedigree and selection history of tea varieties.</title>
        <authorList>
            <person name="Zhang W."/>
            <person name="Zhang Y."/>
            <person name="Qiu H."/>
            <person name="Guo Y."/>
            <person name="Wan H."/>
            <person name="Zhang X."/>
            <person name="Scossa F."/>
            <person name="Alseekh S."/>
            <person name="Zhang Q."/>
            <person name="Wang P."/>
            <person name="Xu L."/>
            <person name="Schmidt M.H."/>
            <person name="Jia X."/>
            <person name="Li D."/>
            <person name="Zhu A."/>
            <person name="Guo F."/>
            <person name="Chen W."/>
            <person name="Ni D."/>
            <person name="Usadel B."/>
            <person name="Fernie A.R."/>
            <person name="Wen W."/>
        </authorList>
    </citation>
    <scope>NUCLEOTIDE SEQUENCE [LARGE SCALE GENOMIC DNA]</scope>
    <source>
        <strain evidence="11">cv. G240</strain>
    </source>
</reference>
<keyword evidence="3" id="KW-0808">Transferase</keyword>
<organism evidence="10 11">
    <name type="scientific">Camellia sinensis</name>
    <name type="common">Tea plant</name>
    <name type="synonym">Thea sinensis</name>
    <dbReference type="NCBI Taxonomy" id="4442"/>
    <lineage>
        <taxon>Eukaryota</taxon>
        <taxon>Viridiplantae</taxon>
        <taxon>Streptophyta</taxon>
        <taxon>Embryophyta</taxon>
        <taxon>Tracheophyta</taxon>
        <taxon>Spermatophyta</taxon>
        <taxon>Magnoliopsida</taxon>
        <taxon>eudicotyledons</taxon>
        <taxon>Gunneridae</taxon>
        <taxon>Pentapetalae</taxon>
        <taxon>asterids</taxon>
        <taxon>Ericales</taxon>
        <taxon>Theaceae</taxon>
        <taxon>Camellia</taxon>
    </lineage>
</organism>
<dbReference type="InterPro" id="IPR024678">
    <property type="entry name" value="Kinase_OSR1/WNK_CCT"/>
</dbReference>
<evidence type="ECO:0000256" key="7">
    <source>
        <dbReference type="ARBA" id="ARBA00047899"/>
    </source>
</evidence>
<evidence type="ECO:0000313" key="11">
    <source>
        <dbReference type="Proteomes" id="UP000593564"/>
    </source>
</evidence>
<dbReference type="AlphaFoldDB" id="A0A7J7GZG7"/>
<evidence type="ECO:0000256" key="5">
    <source>
        <dbReference type="ARBA" id="ARBA00022777"/>
    </source>
</evidence>
<name>A0A7J7GZG7_CAMSI</name>
<dbReference type="InterPro" id="IPR050588">
    <property type="entry name" value="WNK_Ser-Thr_kinase"/>
</dbReference>
<keyword evidence="6" id="KW-0067">ATP-binding</keyword>
<keyword evidence="4" id="KW-0547">Nucleotide-binding</keyword>
<gene>
    <name evidence="10" type="ORF">HYC85_016298</name>
</gene>
<dbReference type="EC" id="2.7.11.1" evidence="1"/>
<keyword evidence="5" id="KW-0418">Kinase</keyword>
<dbReference type="GO" id="GO:0005524">
    <property type="term" value="F:ATP binding"/>
    <property type="evidence" value="ECO:0007669"/>
    <property type="project" value="UniProtKB-KW"/>
</dbReference>
<evidence type="ECO:0000256" key="3">
    <source>
        <dbReference type="ARBA" id="ARBA00022679"/>
    </source>
</evidence>
<evidence type="ECO:0000256" key="8">
    <source>
        <dbReference type="ARBA" id="ARBA00048679"/>
    </source>
</evidence>
<evidence type="ECO:0000256" key="6">
    <source>
        <dbReference type="ARBA" id="ARBA00022840"/>
    </source>
</evidence>
<dbReference type="Gene3D" id="3.10.20.90">
    <property type="entry name" value="Phosphatidylinositol 3-kinase Catalytic Subunit, Chain A, domain 1"/>
    <property type="match status" value="1"/>
</dbReference>
<comment type="catalytic activity">
    <reaction evidence="7">
        <text>L-threonyl-[protein] + ATP = O-phospho-L-threonyl-[protein] + ADP + H(+)</text>
        <dbReference type="Rhea" id="RHEA:46608"/>
        <dbReference type="Rhea" id="RHEA-COMP:11060"/>
        <dbReference type="Rhea" id="RHEA-COMP:11605"/>
        <dbReference type="ChEBI" id="CHEBI:15378"/>
        <dbReference type="ChEBI" id="CHEBI:30013"/>
        <dbReference type="ChEBI" id="CHEBI:30616"/>
        <dbReference type="ChEBI" id="CHEBI:61977"/>
        <dbReference type="ChEBI" id="CHEBI:456216"/>
        <dbReference type="EC" id="2.7.11.1"/>
    </reaction>
</comment>
<comment type="catalytic activity">
    <reaction evidence="8">
        <text>L-seryl-[protein] + ATP = O-phospho-L-seryl-[protein] + ADP + H(+)</text>
        <dbReference type="Rhea" id="RHEA:17989"/>
        <dbReference type="Rhea" id="RHEA-COMP:9863"/>
        <dbReference type="Rhea" id="RHEA-COMP:11604"/>
        <dbReference type="ChEBI" id="CHEBI:15378"/>
        <dbReference type="ChEBI" id="CHEBI:29999"/>
        <dbReference type="ChEBI" id="CHEBI:30616"/>
        <dbReference type="ChEBI" id="CHEBI:83421"/>
        <dbReference type="ChEBI" id="CHEBI:456216"/>
        <dbReference type="EC" id="2.7.11.1"/>
    </reaction>
</comment>
<evidence type="ECO:0000259" key="9">
    <source>
        <dbReference type="Pfam" id="PF12202"/>
    </source>
</evidence>
<evidence type="ECO:0000256" key="4">
    <source>
        <dbReference type="ARBA" id="ARBA00022741"/>
    </source>
</evidence>
<reference evidence="10 11" key="2">
    <citation type="submission" date="2020-07" db="EMBL/GenBank/DDBJ databases">
        <title>Genome assembly of wild tea tree DASZ reveals pedigree and selection history of tea varieties.</title>
        <authorList>
            <person name="Zhang W."/>
        </authorList>
    </citation>
    <scope>NUCLEOTIDE SEQUENCE [LARGE SCALE GENOMIC DNA]</scope>
    <source>
        <strain evidence="11">cv. G240</strain>
        <tissue evidence="10">Leaf</tissue>
    </source>
</reference>
<protein>
    <recommendedName>
        <fullName evidence="1">non-specific serine/threonine protein kinase</fullName>
        <ecNumber evidence="1">2.7.11.1</ecNumber>
    </recommendedName>
</protein>
<accession>A0A7J7GZG7</accession>
<keyword evidence="11" id="KW-1185">Reference proteome</keyword>
<evidence type="ECO:0000256" key="2">
    <source>
        <dbReference type="ARBA" id="ARBA00022527"/>
    </source>
</evidence>
<evidence type="ECO:0000256" key="1">
    <source>
        <dbReference type="ARBA" id="ARBA00012513"/>
    </source>
</evidence>
<comment type="caution">
    <text evidence="10">The sequence shown here is derived from an EMBL/GenBank/DDBJ whole genome shotgun (WGS) entry which is preliminary data.</text>
</comment>
<dbReference type="Pfam" id="PF12202">
    <property type="entry name" value="OSR1_C"/>
    <property type="match status" value="1"/>
</dbReference>
<dbReference type="GO" id="GO:0004674">
    <property type="term" value="F:protein serine/threonine kinase activity"/>
    <property type="evidence" value="ECO:0007669"/>
    <property type="project" value="UniProtKB-KW"/>
</dbReference>
<dbReference type="Proteomes" id="UP000593564">
    <property type="component" value="Unassembled WGS sequence"/>
</dbReference>
<dbReference type="EMBL" id="JACBKZ010000007">
    <property type="protein sequence ID" value="KAF5946070.1"/>
    <property type="molecule type" value="Genomic_DNA"/>
</dbReference>
<proteinExistence type="predicted"/>
<feature type="domain" description="Serine/threonine-protein kinase OSR1/WNK CCT" evidence="9">
    <location>
        <begin position="72"/>
        <end position="126"/>
    </location>
</feature>
<dbReference type="PANTHER" id="PTHR13902">
    <property type="entry name" value="SERINE/THREONINE-PROTEIN KINASE WNK WITH NO LYSINE -RELATED"/>
    <property type="match status" value="1"/>
</dbReference>
<evidence type="ECO:0000313" key="10">
    <source>
        <dbReference type="EMBL" id="KAF5946070.1"/>
    </source>
</evidence>